<accession>A0A914HQG7</accession>
<dbReference type="Proteomes" id="UP000887572">
    <property type="component" value="Unplaced"/>
</dbReference>
<dbReference type="WBParaSite" id="Gr19_v10_g2762.t1">
    <property type="protein sequence ID" value="Gr19_v10_g2762.t1"/>
    <property type="gene ID" value="Gr19_v10_g2762"/>
</dbReference>
<protein>
    <submittedName>
        <fullName evidence="2">Uncharacterized protein</fullName>
    </submittedName>
</protein>
<organism evidence="1 2">
    <name type="scientific">Globodera rostochiensis</name>
    <name type="common">Golden nematode worm</name>
    <name type="synonym">Heterodera rostochiensis</name>
    <dbReference type="NCBI Taxonomy" id="31243"/>
    <lineage>
        <taxon>Eukaryota</taxon>
        <taxon>Metazoa</taxon>
        <taxon>Ecdysozoa</taxon>
        <taxon>Nematoda</taxon>
        <taxon>Chromadorea</taxon>
        <taxon>Rhabditida</taxon>
        <taxon>Tylenchina</taxon>
        <taxon>Tylenchomorpha</taxon>
        <taxon>Tylenchoidea</taxon>
        <taxon>Heteroderidae</taxon>
        <taxon>Heteroderinae</taxon>
        <taxon>Globodera</taxon>
    </lineage>
</organism>
<evidence type="ECO:0000313" key="1">
    <source>
        <dbReference type="Proteomes" id="UP000887572"/>
    </source>
</evidence>
<reference evidence="2" key="1">
    <citation type="submission" date="2022-11" db="UniProtKB">
        <authorList>
            <consortium name="WormBaseParasite"/>
        </authorList>
    </citation>
    <scope>IDENTIFICATION</scope>
</reference>
<name>A0A914HQG7_GLORO</name>
<proteinExistence type="predicted"/>
<keyword evidence="1" id="KW-1185">Reference proteome</keyword>
<dbReference type="AlphaFoldDB" id="A0A914HQG7"/>
<sequence>MLLATMFHESNAYVPVAETNWSAQKFKPWNVHGMWYVSYGECEPWCRAHCATKRTPDYCFLSGPFHTVQAKEMNKQKMAAFFNADQ</sequence>
<evidence type="ECO:0000313" key="2">
    <source>
        <dbReference type="WBParaSite" id="Gr19_v10_g2762.t1"/>
    </source>
</evidence>